<dbReference type="RefSeq" id="WP_011043840.1">
    <property type="nucleotide sequence ID" value="NC_003910.7"/>
</dbReference>
<dbReference type="InterPro" id="IPR036188">
    <property type="entry name" value="FAD/NAD-bd_sf"/>
</dbReference>
<evidence type="ECO:0000256" key="1">
    <source>
        <dbReference type="ARBA" id="ARBA00010790"/>
    </source>
</evidence>
<dbReference type="HOGENOM" id="CLU_008878_4_0_6"/>
<evidence type="ECO:0000256" key="3">
    <source>
        <dbReference type="ARBA" id="ARBA00022827"/>
    </source>
</evidence>
<feature type="domain" description="Glucose-methanol-choline oxidoreductase N-terminal" evidence="5">
    <location>
        <begin position="89"/>
        <end position="308"/>
    </location>
</feature>
<name>Q47ZL9_COLP3</name>
<dbReference type="InterPro" id="IPR007867">
    <property type="entry name" value="GMC_OxRtase_C"/>
</dbReference>
<evidence type="ECO:0000313" key="7">
    <source>
        <dbReference type="EMBL" id="AAZ24920.1"/>
    </source>
</evidence>
<dbReference type="PANTHER" id="PTHR46056">
    <property type="entry name" value="LONG-CHAIN-ALCOHOL OXIDASE"/>
    <property type="match status" value="1"/>
</dbReference>
<dbReference type="Proteomes" id="UP000000547">
    <property type="component" value="Chromosome"/>
</dbReference>
<accession>Q47ZL9</accession>
<dbReference type="EMBL" id="CP000083">
    <property type="protein sequence ID" value="AAZ24920.1"/>
    <property type="molecule type" value="Genomic_DNA"/>
</dbReference>
<dbReference type="Gene3D" id="3.50.50.60">
    <property type="entry name" value="FAD/NAD(P)-binding domain"/>
    <property type="match status" value="2"/>
</dbReference>
<gene>
    <name evidence="7" type="ordered locus">CPS_3053</name>
</gene>
<evidence type="ECO:0000259" key="6">
    <source>
        <dbReference type="Pfam" id="PF05199"/>
    </source>
</evidence>
<dbReference type="Pfam" id="PF00732">
    <property type="entry name" value="GMC_oxred_N"/>
    <property type="match status" value="1"/>
</dbReference>
<proteinExistence type="inferred from homology"/>
<feature type="domain" description="Glucose-methanol-choline oxidoreductase C-terminal" evidence="6">
    <location>
        <begin position="396"/>
        <end position="512"/>
    </location>
</feature>
<dbReference type="SUPFAM" id="SSF54373">
    <property type="entry name" value="FAD-linked reductases, C-terminal domain"/>
    <property type="match status" value="1"/>
</dbReference>
<dbReference type="Pfam" id="PF05199">
    <property type="entry name" value="GMC_oxred_C"/>
    <property type="match status" value="1"/>
</dbReference>
<evidence type="ECO:0000313" key="8">
    <source>
        <dbReference type="Proteomes" id="UP000000547"/>
    </source>
</evidence>
<keyword evidence="4" id="KW-0560">Oxidoreductase</keyword>
<reference evidence="7" key="1">
    <citation type="journal article" date="2005" name="Proc. Natl. Acad. Sci. U.S.A.">
        <title>The psychrophilic lifestyle as revealed by the genome sequence of Colwellia psychrerythraea 34H through genomic and proteomic analyses.</title>
        <authorList>
            <person name="Methe B.A."/>
            <person name="Nelson K.E."/>
            <person name="Deming J.W."/>
            <person name="Momen B."/>
            <person name="Melamud E."/>
            <person name="Zhang X."/>
            <person name="Moult J."/>
            <person name="Madupu R."/>
            <person name="Nelson W.C."/>
            <person name="Dodson R.J."/>
            <person name="Brinkac L.M."/>
            <person name="Daugherty S.C."/>
            <person name="Durkin A.S."/>
            <person name="DeBoy R.T."/>
            <person name="Kolonay J.F."/>
            <person name="Sullivan S.A."/>
            <person name="Zhou L."/>
            <person name="Davidsen T.M."/>
            <person name="Wu M."/>
            <person name="Huston A.L."/>
            <person name="Lewis M."/>
            <person name="Weaver B."/>
            <person name="Weidman J.F."/>
            <person name="Khouri H."/>
            <person name="Utterback T.R."/>
            <person name="Feldblyum T.V."/>
            <person name="Fraser C.M."/>
        </authorList>
    </citation>
    <scope>NUCLEOTIDE SEQUENCE [LARGE SCALE GENOMIC DNA]</scope>
    <source>
        <strain evidence="7">34H</strain>
    </source>
</reference>
<dbReference type="STRING" id="167879.CPS_3053"/>
<dbReference type="SUPFAM" id="SSF51905">
    <property type="entry name" value="FAD/NAD(P)-binding domain"/>
    <property type="match status" value="1"/>
</dbReference>
<keyword evidence="3" id="KW-0274">FAD</keyword>
<protein>
    <submittedName>
        <fullName evidence="7">Putative oxidoreductase</fullName>
    </submittedName>
</protein>
<dbReference type="AlphaFoldDB" id="Q47ZL9"/>
<dbReference type="GO" id="GO:0016614">
    <property type="term" value="F:oxidoreductase activity, acting on CH-OH group of donors"/>
    <property type="evidence" value="ECO:0007669"/>
    <property type="project" value="InterPro"/>
</dbReference>
<dbReference type="PANTHER" id="PTHR46056:SF12">
    <property type="entry name" value="LONG-CHAIN-ALCOHOL OXIDASE"/>
    <property type="match status" value="1"/>
</dbReference>
<evidence type="ECO:0000256" key="2">
    <source>
        <dbReference type="ARBA" id="ARBA00022630"/>
    </source>
</evidence>
<keyword evidence="2" id="KW-0285">Flavoprotein</keyword>
<organism evidence="7 8">
    <name type="scientific">Colwellia psychrerythraea (strain 34H / ATCC BAA-681)</name>
    <name type="common">Vibrio psychroerythus</name>
    <dbReference type="NCBI Taxonomy" id="167879"/>
    <lineage>
        <taxon>Bacteria</taxon>
        <taxon>Pseudomonadati</taxon>
        <taxon>Pseudomonadota</taxon>
        <taxon>Gammaproteobacteria</taxon>
        <taxon>Alteromonadales</taxon>
        <taxon>Colwelliaceae</taxon>
        <taxon>Colwellia</taxon>
    </lineage>
</organism>
<sequence length="528" mass="57247">MTNIAKFDLDDDDLVVIIGSGAGGGTVANELAQKGVRSVVLEAGKRFTLEDLKNSEWEMFMKLSWLDKRISAGGWHHAKNHSGLPAWIVKGVGGSSIHWAGVSLRFKPHEFKMKSTNGVIEGANVADWPISYDDIAPYYEKAEDKMGVTGTKATGTPDLPENSHTKLHRVAAERTGMTFSNAPMAINSVARDGRPACQQIGFCMQGCRIGAKWSTMYTEIPKAEATGLCEIRPNSMVLKIEHDEDGRASGVHYVDENGNKKLQKARIVCVAGNSIESPRLLLNSASKKFPDGLANSSGQVGRNYMGHVTGGVYGVFPKPVNMHRGTSVPSLITSEQRNDPDRGFVAGYSLEVLSLGLGFLSAFLKPGTSGWGREVSEALENYQNMAGVWICGEDLPVETNRITLHPTEKDQNGLPVPVITKTDHNNDLVMRNHAYAQTAKLYKSVGATKLHNLPAYPNSHNMGTNRMSEKASDGVVNKWGQSHDVPNLFISDGSQFVTSAAVNPTLTIVALAIRQAEHIAKLVKTNAL</sequence>
<evidence type="ECO:0000256" key="4">
    <source>
        <dbReference type="ARBA" id="ARBA00023002"/>
    </source>
</evidence>
<evidence type="ECO:0000259" key="5">
    <source>
        <dbReference type="Pfam" id="PF00732"/>
    </source>
</evidence>
<dbReference type="GO" id="GO:0050660">
    <property type="term" value="F:flavin adenine dinucleotide binding"/>
    <property type="evidence" value="ECO:0007669"/>
    <property type="project" value="InterPro"/>
</dbReference>
<comment type="similarity">
    <text evidence="1">Belongs to the GMC oxidoreductase family.</text>
</comment>
<dbReference type="KEGG" id="cps:CPS_3053"/>
<dbReference type="InterPro" id="IPR000172">
    <property type="entry name" value="GMC_OxRdtase_N"/>
</dbReference>